<evidence type="ECO:0000313" key="4">
    <source>
        <dbReference type="Proteomes" id="UP000326924"/>
    </source>
</evidence>
<dbReference type="Proteomes" id="UP000326924">
    <property type="component" value="Unassembled WGS sequence"/>
</dbReference>
<dbReference type="OrthoDB" id="2592504at2759"/>
<feature type="region of interest" description="Disordered" evidence="1">
    <location>
        <begin position="1"/>
        <end position="38"/>
    </location>
</feature>
<evidence type="ECO:0000256" key="1">
    <source>
        <dbReference type="SAM" id="MobiDB-lite"/>
    </source>
</evidence>
<gene>
    <name evidence="3" type="ORF">FN846DRAFT_1020495</name>
</gene>
<keyword evidence="4" id="KW-1185">Reference proteome</keyword>
<feature type="domain" description="DUF7726" evidence="2">
    <location>
        <begin position="268"/>
        <end position="348"/>
    </location>
</feature>
<proteinExistence type="predicted"/>
<comment type="caution">
    <text evidence="3">The sequence shown here is derived from an EMBL/GenBank/DDBJ whole genome shotgun (WGS) entry which is preliminary data.</text>
</comment>
<dbReference type="InterPro" id="IPR056143">
    <property type="entry name" value="DUF7726"/>
</dbReference>
<accession>A0A5J5F228</accession>
<dbReference type="InParanoid" id="A0A5J5F228"/>
<protein>
    <recommendedName>
        <fullName evidence="2">DUF7726 domain-containing protein</fullName>
    </recommendedName>
</protein>
<evidence type="ECO:0000259" key="2">
    <source>
        <dbReference type="Pfam" id="PF24852"/>
    </source>
</evidence>
<dbReference type="Pfam" id="PF24852">
    <property type="entry name" value="DUF7726"/>
    <property type="match status" value="2"/>
</dbReference>
<name>A0A5J5F228_9PEZI</name>
<sequence length="397" mass="44600">MASKSSSAAEAASPELEVLAEQQINLPQAPRPAPPLDTNSRLFYDIENTVNVDPERFKHLKSALISREAMKRPELMRSGMALLPEGPLLGEGQVAPTLDECDPVEVLKTVSDWVEKNLNDEQKELIKSAGVLENFHTKKAAKAAATEKKRNLEVAAGDSEDDEDGYLTFDWNCDQVRRKINTFIESGEMKVTQFQKEIGANSKSYGSFMKMKGPMKGIDNSTMSGAYRFFKKREKEGKAMPKKRKTAAAQTIDLSEIHLEGEEEDAVEVFDSCDEIRRKISAHLRKPGVIQAQLLKDLAAQFKTRDVKLQSKQLNDFRGKKGADAGNTSAIFYSAYVFFEKLRIKEGKPKNKHRLEMEKIWGPRGGFDIKHASHNRGYVVRAGSKLYTDEYGRVQSY</sequence>
<reference evidence="3 4" key="1">
    <citation type="submission" date="2019-09" db="EMBL/GenBank/DDBJ databases">
        <title>Draft genome of the ectomycorrhizal ascomycete Sphaerosporella brunnea.</title>
        <authorList>
            <consortium name="DOE Joint Genome Institute"/>
            <person name="Benucci G.M."/>
            <person name="Marozzi G."/>
            <person name="Antonielli L."/>
            <person name="Sanchez S."/>
            <person name="Marco P."/>
            <person name="Wang X."/>
            <person name="Falini L.B."/>
            <person name="Barry K."/>
            <person name="Haridas S."/>
            <person name="Lipzen A."/>
            <person name="Labutti K."/>
            <person name="Grigoriev I.V."/>
            <person name="Murat C."/>
            <person name="Martin F."/>
            <person name="Albertini E."/>
            <person name="Donnini D."/>
            <person name="Bonito G."/>
        </authorList>
    </citation>
    <scope>NUCLEOTIDE SEQUENCE [LARGE SCALE GENOMIC DNA]</scope>
    <source>
        <strain evidence="3 4">Sb_GMNB300</strain>
    </source>
</reference>
<feature type="compositionally biased region" description="Low complexity" evidence="1">
    <location>
        <begin position="1"/>
        <end position="13"/>
    </location>
</feature>
<feature type="domain" description="DUF7726" evidence="2">
    <location>
        <begin position="169"/>
        <end position="238"/>
    </location>
</feature>
<dbReference type="PANTHER" id="PTHR42339">
    <property type="entry name" value="HISTONE H1"/>
    <property type="match status" value="1"/>
</dbReference>
<dbReference type="AlphaFoldDB" id="A0A5J5F228"/>
<organism evidence="3 4">
    <name type="scientific">Sphaerosporella brunnea</name>
    <dbReference type="NCBI Taxonomy" id="1250544"/>
    <lineage>
        <taxon>Eukaryota</taxon>
        <taxon>Fungi</taxon>
        <taxon>Dikarya</taxon>
        <taxon>Ascomycota</taxon>
        <taxon>Pezizomycotina</taxon>
        <taxon>Pezizomycetes</taxon>
        <taxon>Pezizales</taxon>
        <taxon>Pyronemataceae</taxon>
        <taxon>Sphaerosporella</taxon>
    </lineage>
</organism>
<evidence type="ECO:0000313" key="3">
    <source>
        <dbReference type="EMBL" id="KAA8909679.1"/>
    </source>
</evidence>
<dbReference type="PANTHER" id="PTHR42339:SF1">
    <property type="entry name" value="HISTONE H1"/>
    <property type="match status" value="1"/>
</dbReference>
<dbReference type="EMBL" id="VXIS01000055">
    <property type="protein sequence ID" value="KAA8909679.1"/>
    <property type="molecule type" value="Genomic_DNA"/>
</dbReference>